<dbReference type="InterPro" id="IPR003159">
    <property type="entry name" value="Lyase_8_central_dom"/>
</dbReference>
<keyword evidence="4 8" id="KW-0732">Signal</keyword>
<evidence type="ECO:0000256" key="7">
    <source>
        <dbReference type="PIRSR" id="PIRSR638970-1"/>
    </source>
</evidence>
<accession>A0A3N4MLX8</accession>
<evidence type="ECO:0000256" key="6">
    <source>
        <dbReference type="ARBA" id="ARBA00023239"/>
    </source>
</evidence>
<evidence type="ECO:0000259" key="9">
    <source>
        <dbReference type="Pfam" id="PF02278"/>
    </source>
</evidence>
<dbReference type="Pfam" id="PF08124">
    <property type="entry name" value="Lyase_8_N"/>
    <property type="match status" value="1"/>
</dbReference>
<evidence type="ECO:0008006" key="14">
    <source>
        <dbReference type="Google" id="ProtNLM"/>
    </source>
</evidence>
<evidence type="ECO:0000259" key="10">
    <source>
        <dbReference type="Pfam" id="PF02884"/>
    </source>
</evidence>
<dbReference type="InterPro" id="IPR004103">
    <property type="entry name" value="Lyase_8_C"/>
</dbReference>
<feature type="domain" description="Polysaccharide lyase 8 N-terminal alpha-helical" evidence="11">
    <location>
        <begin position="31"/>
        <end position="352"/>
    </location>
</feature>
<dbReference type="Proteomes" id="UP000279089">
    <property type="component" value="Unassembled WGS sequence"/>
</dbReference>
<evidence type="ECO:0000256" key="2">
    <source>
        <dbReference type="ARBA" id="ARBA00006699"/>
    </source>
</evidence>
<feature type="domain" description="Polysaccharide lyase family 8 central" evidence="9">
    <location>
        <begin position="395"/>
        <end position="652"/>
    </location>
</feature>
<dbReference type="SUPFAM" id="SSF74650">
    <property type="entry name" value="Galactose mutarotase-like"/>
    <property type="match status" value="1"/>
</dbReference>
<dbReference type="PANTHER" id="PTHR38481">
    <property type="entry name" value="HYALURONATE LYASE"/>
    <property type="match status" value="1"/>
</dbReference>
<evidence type="ECO:0000256" key="5">
    <source>
        <dbReference type="ARBA" id="ARBA00022837"/>
    </source>
</evidence>
<dbReference type="GO" id="GO:0016837">
    <property type="term" value="F:carbon-oxygen lyase activity, acting on polysaccharides"/>
    <property type="evidence" value="ECO:0007669"/>
    <property type="project" value="UniProtKB-ARBA"/>
</dbReference>
<evidence type="ECO:0000256" key="3">
    <source>
        <dbReference type="ARBA" id="ARBA00011245"/>
    </source>
</evidence>
<name>A0A3N4MLX8_9BACT</name>
<comment type="caution">
    <text evidence="12">The sequence shown here is derived from an EMBL/GenBank/DDBJ whole genome shotgun (WGS) entry which is preliminary data.</text>
</comment>
<comment type="cofactor">
    <cofactor evidence="1">
        <name>Ca(2+)</name>
        <dbReference type="ChEBI" id="CHEBI:29108"/>
    </cofactor>
</comment>
<dbReference type="SUPFAM" id="SSF49863">
    <property type="entry name" value="Hyaluronate lyase-like, C-terminal domain"/>
    <property type="match status" value="1"/>
</dbReference>
<evidence type="ECO:0000256" key="8">
    <source>
        <dbReference type="SAM" id="SignalP"/>
    </source>
</evidence>
<keyword evidence="5" id="KW-0106">Calcium</keyword>
<dbReference type="GO" id="GO:0030246">
    <property type="term" value="F:carbohydrate binding"/>
    <property type="evidence" value="ECO:0007669"/>
    <property type="project" value="InterPro"/>
</dbReference>
<dbReference type="EMBL" id="RMBX01000001">
    <property type="protein sequence ID" value="RPD42997.1"/>
    <property type="molecule type" value="Genomic_DNA"/>
</dbReference>
<dbReference type="Gene3D" id="2.70.98.10">
    <property type="match status" value="1"/>
</dbReference>
<sequence>MGKIVLAASLMICLCFSTAKADEFDDLRLKWCNYLIGGTQVDLKDPVAKSLIDKIAAQAKADWAALDKSGDRCFLWKENADPFRSSNLDRQFLKIKNMALAYSVQGSAFYGNKAMLKDAISAFNWMYENRYNERIYPFFNWWHFEIGSPLIINDILVLLYDHLTKEQVNNFIRASRWYSPNVDGKGVQYFEAYKYVGANRVWRCQVIGLRGVIAKDTAEMVHARDQLSPVFEYVKTNDGFYTDGSFVQHGRFAYTGGYGKSLLKNISYYLYLVKGSTWDVKDPRQANFYRWIYYSFEPVIYKGAMMDMVRAREIAREQLQDHAAGAEAIESLLFAAQFAPPADALNYKRMIRQWIKSDFYHNFYDGLSLYSLKLTKDLMENDQIKEKPELLGNWQFANMDRVVHRRPGYALGISMYSDRIWNYELHKKSKENLKAWYTGYGMTYLYNNDLSQYSEDFWPTVDAYRLPGITVVRKLKQPGEGSYTLGANWVGGAKLSGLYGVTGMQIDDTTLMLRAKKSWFMFDDEIVALGTDISGPGSDSLETIVENRKLTKSGIQPLYVDGRSISNSGDWKQIFKNPGWMHLKGPVPNSDIGYFFPERQNVHAKRESRSGSWNDLKPGRPDSVKREYLTLWFSHDPEPGDHSYSYVLLPGKSTAQLGRYAKNPDIEIIENSKFAQAVREKKTGLTGINFWADAAQKVGIVTSHHKAALMLKRLPGQLEISVCDPTHSNRDVILLEFDVAAKNILTADSRVRVQQLSPTLKIAVDVKDAAGASIGAVFSIEN</sequence>
<dbReference type="GO" id="GO:0005975">
    <property type="term" value="P:carbohydrate metabolic process"/>
    <property type="evidence" value="ECO:0007669"/>
    <property type="project" value="InterPro"/>
</dbReference>
<dbReference type="GO" id="GO:0005576">
    <property type="term" value="C:extracellular region"/>
    <property type="evidence" value="ECO:0007669"/>
    <property type="project" value="InterPro"/>
</dbReference>
<keyword evidence="13" id="KW-1185">Reference proteome</keyword>
<comment type="subunit">
    <text evidence="3">Monomer.</text>
</comment>
<evidence type="ECO:0000313" key="13">
    <source>
        <dbReference type="Proteomes" id="UP000279089"/>
    </source>
</evidence>
<feature type="domain" description="Polysaccharide lyase family 8 C-terminal" evidence="10">
    <location>
        <begin position="667"/>
        <end position="731"/>
    </location>
</feature>
<dbReference type="AlphaFoldDB" id="A0A3N4MLX8"/>
<protein>
    <recommendedName>
        <fullName evidence="14">Chondroitinase</fullName>
    </recommendedName>
</protein>
<feature type="chain" id="PRO_5018260301" description="Chondroitinase" evidence="8">
    <location>
        <begin position="22"/>
        <end position="782"/>
    </location>
</feature>
<dbReference type="SUPFAM" id="SSF48230">
    <property type="entry name" value="Chondroitin AC/alginate lyase"/>
    <property type="match status" value="1"/>
</dbReference>
<dbReference type="Pfam" id="PF02884">
    <property type="entry name" value="Lyase_8_C"/>
    <property type="match status" value="1"/>
</dbReference>
<dbReference type="PANTHER" id="PTHR38481:SF1">
    <property type="entry name" value="HYALURONATE LYASE"/>
    <property type="match status" value="1"/>
</dbReference>
<keyword evidence="6" id="KW-0456">Lyase</keyword>
<dbReference type="RefSeq" id="WP_120514269.1">
    <property type="nucleotide sequence ID" value="NZ_QXZY01000001.1"/>
</dbReference>
<dbReference type="OrthoDB" id="667194at2"/>
<evidence type="ECO:0000259" key="11">
    <source>
        <dbReference type="Pfam" id="PF08124"/>
    </source>
</evidence>
<proteinExistence type="inferred from homology"/>
<dbReference type="InterPro" id="IPR012970">
    <property type="entry name" value="Lyase_8_alpha_N"/>
</dbReference>
<evidence type="ECO:0000256" key="1">
    <source>
        <dbReference type="ARBA" id="ARBA00001913"/>
    </source>
</evidence>
<dbReference type="InterPro" id="IPR011071">
    <property type="entry name" value="Lyase_8-like_C"/>
</dbReference>
<dbReference type="Gene3D" id="1.50.10.100">
    <property type="entry name" value="Chondroitin AC/alginate lyase"/>
    <property type="match status" value="1"/>
</dbReference>
<reference evidence="13" key="1">
    <citation type="submission" date="2018-11" db="EMBL/GenBank/DDBJ databases">
        <title>Chitinophaga lutea sp.nov., isolate from arsenic contaminated soil.</title>
        <authorList>
            <person name="Zong Y."/>
        </authorList>
    </citation>
    <scope>NUCLEOTIDE SEQUENCE [LARGE SCALE GENOMIC DNA]</scope>
    <source>
        <strain evidence="13">YLT18</strain>
    </source>
</reference>
<feature type="active site" evidence="7">
    <location>
        <position position="312"/>
    </location>
</feature>
<evidence type="ECO:0000313" key="12">
    <source>
        <dbReference type="EMBL" id="RPD42997.1"/>
    </source>
</evidence>
<evidence type="ECO:0000256" key="4">
    <source>
        <dbReference type="ARBA" id="ARBA00022729"/>
    </source>
</evidence>
<dbReference type="InterPro" id="IPR014718">
    <property type="entry name" value="GH-type_carb-bd"/>
</dbReference>
<dbReference type="InterPro" id="IPR038970">
    <property type="entry name" value="Lyase_8"/>
</dbReference>
<dbReference type="InterPro" id="IPR008929">
    <property type="entry name" value="Chondroitin_lyas"/>
</dbReference>
<feature type="active site" evidence="7">
    <location>
        <position position="249"/>
    </location>
</feature>
<dbReference type="Gene3D" id="2.60.220.10">
    <property type="entry name" value="Polysaccharide lyase family 8-like, C-terminal"/>
    <property type="match status" value="1"/>
</dbReference>
<gene>
    <name evidence="12" type="ORF">EG028_01525</name>
</gene>
<dbReference type="InterPro" id="IPR011013">
    <property type="entry name" value="Gal_mutarotase_sf_dom"/>
</dbReference>
<organism evidence="12 13">
    <name type="scientific">Chitinophaga barathri</name>
    <dbReference type="NCBI Taxonomy" id="1647451"/>
    <lineage>
        <taxon>Bacteria</taxon>
        <taxon>Pseudomonadati</taxon>
        <taxon>Bacteroidota</taxon>
        <taxon>Chitinophagia</taxon>
        <taxon>Chitinophagales</taxon>
        <taxon>Chitinophagaceae</taxon>
        <taxon>Chitinophaga</taxon>
    </lineage>
</organism>
<feature type="signal peptide" evidence="8">
    <location>
        <begin position="1"/>
        <end position="21"/>
    </location>
</feature>
<comment type="similarity">
    <text evidence="2">Belongs to the polysaccharide lyase 8 family.</text>
</comment>
<feature type="active site" evidence="7">
    <location>
        <position position="258"/>
    </location>
</feature>
<dbReference type="CDD" id="cd01083">
    <property type="entry name" value="GAG_Lyase"/>
    <property type="match status" value="1"/>
</dbReference>
<dbReference type="Pfam" id="PF02278">
    <property type="entry name" value="Lyase_8"/>
    <property type="match status" value="1"/>
</dbReference>